<dbReference type="Gene3D" id="1.10.760.10">
    <property type="entry name" value="Cytochrome c-like domain"/>
    <property type="match status" value="1"/>
</dbReference>
<feature type="domain" description="Cytochrome c" evidence="5">
    <location>
        <begin position="103"/>
        <end position="181"/>
    </location>
</feature>
<dbReference type="InterPro" id="IPR036909">
    <property type="entry name" value="Cyt_c-like_dom_sf"/>
</dbReference>
<dbReference type="PANTHER" id="PTHR40394">
    <property type="entry name" value="LIPOPROTEIN-RELATED"/>
    <property type="match status" value="1"/>
</dbReference>
<dbReference type="EMBL" id="MTPW01000001">
    <property type="protein sequence ID" value="PQJ31208.1"/>
    <property type="molecule type" value="Genomic_DNA"/>
</dbReference>
<evidence type="ECO:0000256" key="3">
    <source>
        <dbReference type="ARBA" id="ARBA00023004"/>
    </source>
</evidence>
<dbReference type="Pfam" id="PF13442">
    <property type="entry name" value="Cytochrome_CBB3"/>
    <property type="match status" value="1"/>
</dbReference>
<evidence type="ECO:0000313" key="6">
    <source>
        <dbReference type="EMBL" id="PQJ31208.1"/>
    </source>
</evidence>
<feature type="region of interest" description="Disordered" evidence="4">
    <location>
        <begin position="201"/>
        <end position="244"/>
    </location>
</feature>
<keyword evidence="1" id="KW-0349">Heme</keyword>
<feature type="compositionally biased region" description="Polar residues" evidence="4">
    <location>
        <begin position="201"/>
        <end position="210"/>
    </location>
</feature>
<keyword evidence="3" id="KW-0408">Iron</keyword>
<gene>
    <name evidence="6" type="ORF">BST92_04390</name>
</gene>
<keyword evidence="2" id="KW-0479">Metal-binding</keyword>
<keyword evidence="7" id="KW-1185">Reference proteome</keyword>
<dbReference type="PROSITE" id="PS51257">
    <property type="entry name" value="PROKAR_LIPOPROTEIN"/>
    <property type="match status" value="1"/>
</dbReference>
<dbReference type="GO" id="GO:0046872">
    <property type="term" value="F:metal ion binding"/>
    <property type="evidence" value="ECO:0007669"/>
    <property type="project" value="UniProtKB-KW"/>
</dbReference>
<dbReference type="PANTHER" id="PTHR40394:SF2">
    <property type="entry name" value="QUINOL:CYTOCHROME C OXIDOREDUCTASE MEMBRANE PROTEIN"/>
    <property type="match status" value="1"/>
</dbReference>
<reference evidence="6 7" key="1">
    <citation type="submission" date="2017-01" db="EMBL/GenBank/DDBJ databases">
        <title>Trade-off between light-utilization and light-protection in marine flavobacteria.</title>
        <authorList>
            <person name="Kumagai Y."/>
            <person name="Yoshizawa S."/>
            <person name="Kogure K."/>
            <person name="Iwasaki W."/>
        </authorList>
    </citation>
    <scope>NUCLEOTIDE SEQUENCE [LARGE SCALE GENOMIC DNA]</scope>
    <source>
        <strain evidence="6 7">KCTC 32109</strain>
    </source>
</reference>
<protein>
    <submittedName>
        <fullName evidence="6">Cytochrome c family protein</fullName>
    </submittedName>
</protein>
<evidence type="ECO:0000256" key="1">
    <source>
        <dbReference type="ARBA" id="ARBA00022617"/>
    </source>
</evidence>
<evidence type="ECO:0000256" key="2">
    <source>
        <dbReference type="ARBA" id="ARBA00022723"/>
    </source>
</evidence>
<dbReference type="GO" id="GO:0009055">
    <property type="term" value="F:electron transfer activity"/>
    <property type="evidence" value="ECO:0007669"/>
    <property type="project" value="InterPro"/>
</dbReference>
<comment type="caution">
    <text evidence="6">The sequence shown here is derived from an EMBL/GenBank/DDBJ whole genome shotgun (WGS) entry which is preliminary data.</text>
</comment>
<name>A0A2S7U8E2_9FLAO</name>
<evidence type="ECO:0000259" key="5">
    <source>
        <dbReference type="Pfam" id="PF13442"/>
    </source>
</evidence>
<dbReference type="OrthoDB" id="9796771at2"/>
<dbReference type="GO" id="GO:0020037">
    <property type="term" value="F:heme binding"/>
    <property type="evidence" value="ECO:0007669"/>
    <property type="project" value="InterPro"/>
</dbReference>
<sequence>MNRYFQTFIYAFASLMIISCGGDSNAVDAKSDRSVQYFPNMYESVGYETYQEGDIFEGNVEAQLPVEGTVNRGWLPYEYANTNEGYASAKAELTNPLPYTEENLATGQELYNIYCAICHGTKGDGQGHLVKTEKILGVPSYADRDISQGSIYHVMYWGINYMGSYASQTSIEERWQIAHHVDALTRELKGQDVKEFVTVQNAQEDISGTDSHAAEDHGVDMHGENAHDGDHDSQEENHSSTEGE</sequence>
<evidence type="ECO:0000256" key="4">
    <source>
        <dbReference type="SAM" id="MobiDB-lite"/>
    </source>
</evidence>
<organism evidence="6 7">
    <name type="scientific">Nonlabens arenilitoris</name>
    <dbReference type="NCBI Taxonomy" id="1217969"/>
    <lineage>
        <taxon>Bacteria</taxon>
        <taxon>Pseudomonadati</taxon>
        <taxon>Bacteroidota</taxon>
        <taxon>Flavobacteriia</taxon>
        <taxon>Flavobacteriales</taxon>
        <taxon>Flavobacteriaceae</taxon>
        <taxon>Nonlabens</taxon>
    </lineage>
</organism>
<accession>A0A2S7U8E2</accession>
<dbReference type="AlphaFoldDB" id="A0A2S7U8E2"/>
<dbReference type="SUPFAM" id="SSF46626">
    <property type="entry name" value="Cytochrome c"/>
    <property type="match status" value="1"/>
</dbReference>
<dbReference type="Proteomes" id="UP000239747">
    <property type="component" value="Unassembled WGS sequence"/>
</dbReference>
<proteinExistence type="predicted"/>
<dbReference type="InterPro" id="IPR009056">
    <property type="entry name" value="Cyt_c-like_dom"/>
</dbReference>
<evidence type="ECO:0000313" key="7">
    <source>
        <dbReference type="Proteomes" id="UP000239747"/>
    </source>
</evidence>
<dbReference type="RefSeq" id="WP_105070353.1">
    <property type="nucleotide sequence ID" value="NZ_MTPW01000001.1"/>
</dbReference>
<feature type="compositionally biased region" description="Basic and acidic residues" evidence="4">
    <location>
        <begin position="212"/>
        <end position="244"/>
    </location>
</feature>